<comment type="caution">
    <text evidence="1">The sequence shown here is derived from an EMBL/GenBank/DDBJ whole genome shotgun (WGS) entry which is preliminary data.</text>
</comment>
<organism evidence="1 2">
    <name type="scientific">Caldovatus aquaticus</name>
    <dbReference type="NCBI Taxonomy" id="2865671"/>
    <lineage>
        <taxon>Bacteria</taxon>
        <taxon>Pseudomonadati</taxon>
        <taxon>Pseudomonadota</taxon>
        <taxon>Alphaproteobacteria</taxon>
        <taxon>Acetobacterales</taxon>
        <taxon>Roseomonadaceae</taxon>
        <taxon>Caldovatus</taxon>
    </lineage>
</organism>
<reference evidence="1 2" key="1">
    <citation type="submission" date="2021-08" db="EMBL/GenBank/DDBJ databases">
        <title>Caldovatus sediminis gen. nov., sp. nov., a moderately thermophilic bacterium isolated from a hot spring.</title>
        <authorList>
            <person name="Hu C.-J."/>
            <person name="Li W.-J."/>
            <person name="Xian W.-D."/>
        </authorList>
    </citation>
    <scope>NUCLEOTIDE SEQUENCE [LARGE SCALE GENOMIC DNA]</scope>
    <source>
        <strain evidence="1 2">SYSU G05006</strain>
    </source>
</reference>
<proteinExistence type="predicted"/>
<dbReference type="InterPro" id="IPR005624">
    <property type="entry name" value="PduO/GlcC-like"/>
</dbReference>
<dbReference type="RefSeq" id="WP_220118139.1">
    <property type="nucleotide sequence ID" value="NZ_JAHZUY010000038.1"/>
</dbReference>
<accession>A0ABS7F465</accession>
<dbReference type="Proteomes" id="UP001519924">
    <property type="component" value="Unassembled WGS sequence"/>
</dbReference>
<dbReference type="SUPFAM" id="SSF143744">
    <property type="entry name" value="GlcG-like"/>
    <property type="match status" value="1"/>
</dbReference>
<sequence length="174" mass="19042">MPALGIAECRRFIRAVSDKAKEMGVPVSIAVVGPEGHLIALERMDGAGWITPETAWAKAFTMAAFRSMSPRFQDGLVTQHWLRERNPQLAVNAAVFTGGRIFISGGAAPVFKGNTMVGAYGISGGTSDQDEVMGRHAREKIGWRHTPEKDDTPQEVKDHINAIYERIGLGQRRL</sequence>
<protein>
    <submittedName>
        <fullName evidence="1">Heme-binding protein</fullName>
    </submittedName>
</protein>
<dbReference type="PANTHER" id="PTHR34309:SF1">
    <property type="entry name" value="PROTEIN GLCG"/>
    <property type="match status" value="1"/>
</dbReference>
<evidence type="ECO:0000313" key="2">
    <source>
        <dbReference type="Proteomes" id="UP001519924"/>
    </source>
</evidence>
<dbReference type="Gene3D" id="3.30.450.150">
    <property type="entry name" value="Haem-degrading domain"/>
    <property type="match status" value="1"/>
</dbReference>
<dbReference type="PANTHER" id="PTHR34309">
    <property type="entry name" value="SLR1406 PROTEIN"/>
    <property type="match status" value="1"/>
</dbReference>
<dbReference type="InterPro" id="IPR052517">
    <property type="entry name" value="GlcG_carb_metab_protein"/>
</dbReference>
<name>A0ABS7F465_9PROT</name>
<gene>
    <name evidence="1" type="ORF">K1J50_13000</name>
</gene>
<keyword evidence="2" id="KW-1185">Reference proteome</keyword>
<dbReference type="InterPro" id="IPR038084">
    <property type="entry name" value="PduO/GlcC-like_sf"/>
</dbReference>
<evidence type="ECO:0000313" key="1">
    <source>
        <dbReference type="EMBL" id="MBW8270399.1"/>
    </source>
</evidence>
<dbReference type="EMBL" id="JAHZUY010000038">
    <property type="protein sequence ID" value="MBW8270399.1"/>
    <property type="molecule type" value="Genomic_DNA"/>
</dbReference>
<dbReference type="Pfam" id="PF03928">
    <property type="entry name" value="HbpS-like"/>
    <property type="match status" value="1"/>
</dbReference>